<keyword evidence="4" id="KW-1185">Reference proteome</keyword>
<dbReference type="EMBL" id="JADEXN010000241">
    <property type="protein sequence ID" value="MBE9041753.1"/>
    <property type="molecule type" value="Genomic_DNA"/>
</dbReference>
<sequence>HYQSKSLVKDELLTRIKTHIKLANISTAYGRFVPHEYLYFLSRESILDVKLGDHISKEMAVMFSDIRSFTTLAESMTPQESFNFVNAYLHEVSPEIRKNNGLVVKYLGDGVMAVFPDRADDAVIAGIAKLDKVRQYNQRRLESGDRPIKIGIGIHIGHVMVGIVGEAGRMEGDALSDNVNLTARLEGLTKFYGVSLLISEQVVKKMHDREKFQFRFLDRAIVKGRSEPISIYEVLDGEPEETRNLKLKTQPDFERGIEFYRRGELEPAKEFFNRVLQVNSLDKTAELYLERIERLQRLGLPEEWNGTWRFTEK</sequence>
<dbReference type="PROSITE" id="PS50125">
    <property type="entry name" value="GUANYLATE_CYCLASE_2"/>
    <property type="match status" value="1"/>
</dbReference>
<reference evidence="3" key="1">
    <citation type="submission" date="2020-10" db="EMBL/GenBank/DDBJ databases">
        <authorList>
            <person name="Castelo-Branco R."/>
            <person name="Eusebio N."/>
            <person name="Adriana R."/>
            <person name="Vieira A."/>
            <person name="Brugerolle De Fraissinette N."/>
            <person name="Rezende De Castro R."/>
            <person name="Schneider M.P."/>
            <person name="Vasconcelos V."/>
            <person name="Leao P.N."/>
        </authorList>
    </citation>
    <scope>NUCLEOTIDE SEQUENCE</scope>
    <source>
        <strain evidence="3">LEGE 11467</strain>
    </source>
</reference>
<name>A0A928Z9J7_9CYAN</name>
<comment type="caution">
    <text evidence="3">The sequence shown here is derived from an EMBL/GenBank/DDBJ whole genome shotgun (WGS) entry which is preliminary data.</text>
</comment>
<dbReference type="GO" id="GO:0035556">
    <property type="term" value="P:intracellular signal transduction"/>
    <property type="evidence" value="ECO:0007669"/>
    <property type="project" value="InterPro"/>
</dbReference>
<dbReference type="GO" id="GO:0006171">
    <property type="term" value="P:cAMP biosynthetic process"/>
    <property type="evidence" value="ECO:0007669"/>
    <property type="project" value="TreeGrafter"/>
</dbReference>
<evidence type="ECO:0000313" key="4">
    <source>
        <dbReference type="Proteomes" id="UP000621799"/>
    </source>
</evidence>
<dbReference type="InterPro" id="IPR029787">
    <property type="entry name" value="Nucleotide_cyclase"/>
</dbReference>
<dbReference type="InterPro" id="IPR050697">
    <property type="entry name" value="Adenylyl/Guanylyl_Cyclase_3/4"/>
</dbReference>
<dbReference type="CDD" id="cd07302">
    <property type="entry name" value="CHD"/>
    <property type="match status" value="1"/>
</dbReference>
<dbReference type="InterPro" id="IPR001054">
    <property type="entry name" value="A/G_cyclase"/>
</dbReference>
<dbReference type="Proteomes" id="UP000621799">
    <property type="component" value="Unassembled WGS sequence"/>
</dbReference>
<evidence type="ECO:0000256" key="1">
    <source>
        <dbReference type="ARBA" id="ARBA00005381"/>
    </source>
</evidence>
<accession>A0A928Z9J7</accession>
<proteinExistence type="inferred from homology"/>
<dbReference type="Pfam" id="PF00211">
    <property type="entry name" value="Guanylate_cyc"/>
    <property type="match status" value="1"/>
</dbReference>
<dbReference type="PANTHER" id="PTHR43081">
    <property type="entry name" value="ADENYLATE CYCLASE, TERMINAL-DIFFERENTIATION SPECIFIC-RELATED"/>
    <property type="match status" value="1"/>
</dbReference>
<dbReference type="AlphaFoldDB" id="A0A928Z9J7"/>
<feature type="non-terminal residue" evidence="3">
    <location>
        <position position="1"/>
    </location>
</feature>
<dbReference type="PANTHER" id="PTHR43081:SF1">
    <property type="entry name" value="ADENYLATE CYCLASE, TERMINAL-DIFFERENTIATION SPECIFIC"/>
    <property type="match status" value="1"/>
</dbReference>
<protein>
    <submittedName>
        <fullName evidence="3">Adenylate/guanylate cyclase domain-containing protein</fullName>
    </submittedName>
</protein>
<gene>
    <name evidence="3" type="ORF">IQ235_13285</name>
</gene>
<dbReference type="RefSeq" id="WP_264321951.1">
    <property type="nucleotide sequence ID" value="NZ_JADEXN010000241.1"/>
</dbReference>
<evidence type="ECO:0000313" key="3">
    <source>
        <dbReference type="EMBL" id="MBE9041753.1"/>
    </source>
</evidence>
<feature type="domain" description="Guanylate cyclase" evidence="2">
    <location>
        <begin position="60"/>
        <end position="186"/>
    </location>
</feature>
<evidence type="ECO:0000259" key="2">
    <source>
        <dbReference type="PROSITE" id="PS50125"/>
    </source>
</evidence>
<dbReference type="SUPFAM" id="SSF55073">
    <property type="entry name" value="Nucleotide cyclase"/>
    <property type="match status" value="1"/>
</dbReference>
<dbReference type="GO" id="GO:0004016">
    <property type="term" value="F:adenylate cyclase activity"/>
    <property type="evidence" value="ECO:0007669"/>
    <property type="project" value="UniProtKB-ARBA"/>
</dbReference>
<comment type="similarity">
    <text evidence="1">Belongs to the adenylyl cyclase class-3 family.</text>
</comment>
<dbReference type="SMART" id="SM00044">
    <property type="entry name" value="CYCc"/>
    <property type="match status" value="1"/>
</dbReference>
<dbReference type="Gene3D" id="3.30.70.1230">
    <property type="entry name" value="Nucleotide cyclase"/>
    <property type="match status" value="1"/>
</dbReference>
<organism evidence="3 4">
    <name type="scientific">Zarconia navalis LEGE 11467</name>
    <dbReference type="NCBI Taxonomy" id="1828826"/>
    <lineage>
        <taxon>Bacteria</taxon>
        <taxon>Bacillati</taxon>
        <taxon>Cyanobacteriota</taxon>
        <taxon>Cyanophyceae</taxon>
        <taxon>Oscillatoriophycideae</taxon>
        <taxon>Oscillatoriales</taxon>
        <taxon>Oscillatoriales incertae sedis</taxon>
        <taxon>Zarconia</taxon>
        <taxon>Zarconia navalis</taxon>
    </lineage>
</organism>